<feature type="binding site" evidence="5">
    <location>
        <position position="224"/>
    </location>
    <ligand>
        <name>isopentenyl diphosphate</name>
        <dbReference type="ChEBI" id="CHEBI:128769"/>
    </ligand>
</feature>
<feature type="binding site" evidence="5">
    <location>
        <position position="166"/>
    </location>
    <ligand>
        <name>(2E)-4-hydroxy-3-methylbut-2-enyl diphosphate</name>
        <dbReference type="ChEBI" id="CHEBI:128753"/>
    </ligand>
</feature>
<evidence type="ECO:0000256" key="2">
    <source>
        <dbReference type="ARBA" id="ARBA00022723"/>
    </source>
</evidence>
<feature type="binding site" evidence="5">
    <location>
        <position position="76"/>
    </location>
    <ligand>
        <name>dimethylallyl diphosphate</name>
        <dbReference type="ChEBI" id="CHEBI:57623"/>
    </ligand>
</feature>
<keyword evidence="4 5" id="KW-0411">Iron-sulfur</keyword>
<dbReference type="Proteomes" id="UP000295124">
    <property type="component" value="Unassembled WGS sequence"/>
</dbReference>
<comment type="cofactor">
    <cofactor evidence="5">
        <name>[4Fe-4S] cluster</name>
        <dbReference type="ChEBI" id="CHEBI:49883"/>
    </cofactor>
    <text evidence="5">Binds 1 [4Fe-4S] cluster per subunit.</text>
</comment>
<feature type="binding site" evidence="5">
    <location>
        <position position="224"/>
    </location>
    <ligand>
        <name>dimethylallyl diphosphate</name>
        <dbReference type="ChEBI" id="CHEBI:57623"/>
    </ligand>
</feature>
<evidence type="ECO:0000256" key="5">
    <source>
        <dbReference type="HAMAP-Rule" id="MF_00191"/>
    </source>
</evidence>
<keyword evidence="1 5" id="KW-0004">4Fe-4S</keyword>
<comment type="pathway">
    <text evidence="5">Isoprenoid biosynthesis; dimethylallyl diphosphate biosynthesis; dimethylallyl diphosphate from (2E)-4-hydroxy-3-methylbutenyl diphosphate: step 1/1.</text>
</comment>
<feature type="binding site" evidence="5">
    <location>
        <position position="225"/>
    </location>
    <ligand>
        <name>(2E)-4-hydroxy-3-methylbut-2-enyl diphosphate</name>
        <dbReference type="ChEBI" id="CHEBI:128753"/>
    </ligand>
</feature>
<feature type="region of interest" description="Disordered" evidence="6">
    <location>
        <begin position="304"/>
        <end position="328"/>
    </location>
</feature>
<feature type="binding site" evidence="5">
    <location>
        <position position="269"/>
    </location>
    <ligand>
        <name>dimethylallyl diphosphate</name>
        <dbReference type="ChEBI" id="CHEBI:57623"/>
    </ligand>
</feature>
<dbReference type="Gene3D" id="3.40.50.11270">
    <property type="match status" value="1"/>
</dbReference>
<comment type="similarity">
    <text evidence="5">Belongs to the IspH family.</text>
</comment>
<dbReference type="NCBIfam" id="NF002190">
    <property type="entry name" value="PRK01045.1-4"/>
    <property type="match status" value="1"/>
</dbReference>
<dbReference type="GO" id="GO:0051539">
    <property type="term" value="F:4 iron, 4 sulfur cluster binding"/>
    <property type="evidence" value="ECO:0007669"/>
    <property type="project" value="UniProtKB-UniRule"/>
</dbReference>
<feature type="binding site" evidence="5">
    <location>
        <position position="226"/>
    </location>
    <ligand>
        <name>isopentenyl diphosphate</name>
        <dbReference type="ChEBI" id="CHEBI:128769"/>
    </ligand>
</feature>
<dbReference type="CDD" id="cd13944">
    <property type="entry name" value="lytB_ispH"/>
    <property type="match status" value="1"/>
</dbReference>
<feature type="binding site" evidence="5">
    <location>
        <position position="225"/>
    </location>
    <ligand>
        <name>isopentenyl diphosphate</name>
        <dbReference type="ChEBI" id="CHEBI:128769"/>
    </ligand>
</feature>
<dbReference type="Gene3D" id="3.40.1010.20">
    <property type="entry name" value="4-hydroxy-3-methylbut-2-enyl diphosphate reductase, catalytic domain"/>
    <property type="match status" value="2"/>
</dbReference>
<evidence type="ECO:0000313" key="7">
    <source>
        <dbReference type="EMBL" id="TDD61656.1"/>
    </source>
</evidence>
<feature type="binding site" evidence="5">
    <location>
        <position position="126"/>
    </location>
    <ligand>
        <name>isopentenyl diphosphate</name>
        <dbReference type="ChEBI" id="CHEBI:128769"/>
    </ligand>
</feature>
<feature type="binding site" evidence="5">
    <location>
        <position position="43"/>
    </location>
    <ligand>
        <name>isopentenyl diphosphate</name>
        <dbReference type="ChEBI" id="CHEBI:128769"/>
    </ligand>
</feature>
<proteinExistence type="inferred from homology"/>
<feature type="binding site" evidence="5">
    <location>
        <position position="269"/>
    </location>
    <ligand>
        <name>(2E)-4-hydroxy-3-methylbut-2-enyl diphosphate</name>
        <dbReference type="ChEBI" id="CHEBI:128753"/>
    </ligand>
</feature>
<evidence type="ECO:0000256" key="4">
    <source>
        <dbReference type="ARBA" id="ARBA00023014"/>
    </source>
</evidence>
<accession>A0A4R4ZTK0</accession>
<feature type="binding site" evidence="5">
    <location>
        <position position="126"/>
    </location>
    <ligand>
        <name>(2E)-4-hydroxy-3-methylbut-2-enyl diphosphate</name>
        <dbReference type="ChEBI" id="CHEBI:128753"/>
    </ligand>
</feature>
<dbReference type="RefSeq" id="WP_132166230.1">
    <property type="nucleotide sequence ID" value="NZ_SMKX01000012.1"/>
</dbReference>
<evidence type="ECO:0000256" key="1">
    <source>
        <dbReference type="ARBA" id="ARBA00022485"/>
    </source>
</evidence>
<dbReference type="OrthoDB" id="9804068at2"/>
<comment type="function">
    <text evidence="5">Catalyzes the conversion of 1-hydroxy-2-methyl-2-(E)-butenyl 4-diphosphate (HMBPP) into a mixture of isopentenyl diphosphate (IPP) and dimethylallyl diphosphate (DMAPP). Acts in the terminal step of the DOXP/MEP pathway for isoprenoid precursor biosynthesis.</text>
</comment>
<dbReference type="NCBIfam" id="NF002189">
    <property type="entry name" value="PRK01045.1-3"/>
    <property type="match status" value="1"/>
</dbReference>
<feature type="active site" description="Proton donor" evidence="5">
    <location>
        <position position="128"/>
    </location>
</feature>
<comment type="caution">
    <text evidence="7">The sequence shown here is derived from an EMBL/GenBank/DDBJ whole genome shotgun (WGS) entry which is preliminary data.</text>
</comment>
<dbReference type="PANTHER" id="PTHR30426">
    <property type="entry name" value="4-HYDROXY-3-METHYLBUT-2-ENYL DIPHOSPHATE REDUCTASE"/>
    <property type="match status" value="1"/>
</dbReference>
<evidence type="ECO:0000313" key="8">
    <source>
        <dbReference type="Proteomes" id="UP000295124"/>
    </source>
</evidence>
<feature type="binding site" evidence="5">
    <location>
        <position position="98"/>
    </location>
    <ligand>
        <name>[4Fe-4S] cluster</name>
        <dbReference type="ChEBI" id="CHEBI:49883"/>
    </ligand>
</feature>
<comment type="pathway">
    <text evidence="5">Isoprenoid biosynthesis; isopentenyl diphosphate biosynthesis via DXP pathway; isopentenyl diphosphate from 1-deoxy-D-xylulose 5-phosphate: step 6/6.</text>
</comment>
<name>A0A4R4ZTK0_9ACTN</name>
<protein>
    <recommendedName>
        <fullName evidence="5">4-hydroxy-3-methylbut-2-enyl diphosphate reductase</fullName>
        <shortName evidence="5">HMBPP reductase</shortName>
        <ecNumber evidence="5">1.17.7.4</ecNumber>
    </recommendedName>
</protein>
<keyword evidence="2 5" id="KW-0479">Metal-binding</keyword>
<feature type="binding site" evidence="5">
    <location>
        <position position="196"/>
    </location>
    <ligand>
        <name>[4Fe-4S] cluster</name>
        <dbReference type="ChEBI" id="CHEBI:49883"/>
    </ligand>
</feature>
<reference evidence="7 8" key="1">
    <citation type="submission" date="2019-03" db="EMBL/GenBank/DDBJ databases">
        <title>Draft genome sequences of novel Actinobacteria.</title>
        <authorList>
            <person name="Sahin N."/>
            <person name="Ay H."/>
            <person name="Saygin H."/>
        </authorList>
    </citation>
    <scope>NUCLEOTIDE SEQUENCE [LARGE SCALE GENOMIC DNA]</scope>
    <source>
        <strain evidence="7 8">JCM 13523</strain>
    </source>
</reference>
<feature type="binding site" evidence="5">
    <location>
        <position position="76"/>
    </location>
    <ligand>
        <name>(2E)-4-hydroxy-3-methylbut-2-enyl diphosphate</name>
        <dbReference type="ChEBI" id="CHEBI:128753"/>
    </ligand>
</feature>
<feature type="binding site" evidence="5">
    <location>
        <position position="224"/>
    </location>
    <ligand>
        <name>(2E)-4-hydroxy-3-methylbut-2-enyl diphosphate</name>
        <dbReference type="ChEBI" id="CHEBI:128753"/>
    </ligand>
</feature>
<dbReference type="EMBL" id="SMKX01000012">
    <property type="protein sequence ID" value="TDD61656.1"/>
    <property type="molecule type" value="Genomic_DNA"/>
</dbReference>
<dbReference type="HAMAP" id="MF_00191">
    <property type="entry name" value="IspH"/>
    <property type="match status" value="1"/>
</dbReference>
<gene>
    <name evidence="5" type="primary">ispH</name>
    <name evidence="7" type="ORF">E1263_06370</name>
</gene>
<feature type="binding site" evidence="5">
    <location>
        <position position="43"/>
    </location>
    <ligand>
        <name>(2E)-4-hydroxy-3-methylbut-2-enyl diphosphate</name>
        <dbReference type="ChEBI" id="CHEBI:128753"/>
    </ligand>
</feature>
<feature type="binding site" evidence="5">
    <location>
        <position position="76"/>
    </location>
    <ligand>
        <name>isopentenyl diphosphate</name>
        <dbReference type="ChEBI" id="CHEBI:128769"/>
    </ligand>
</feature>
<evidence type="ECO:0000256" key="6">
    <source>
        <dbReference type="SAM" id="MobiDB-lite"/>
    </source>
</evidence>
<dbReference type="PANTHER" id="PTHR30426:SF0">
    <property type="entry name" value="4-HYDROXY-3-METHYLBUT-2-ENYL DIPHOSPHATE REDUCTASE"/>
    <property type="match status" value="1"/>
</dbReference>
<feature type="binding site" evidence="5">
    <location>
        <position position="43"/>
    </location>
    <ligand>
        <name>dimethylallyl diphosphate</name>
        <dbReference type="ChEBI" id="CHEBI:57623"/>
    </ligand>
</feature>
<dbReference type="NCBIfam" id="TIGR00216">
    <property type="entry name" value="ispH_lytB"/>
    <property type="match status" value="1"/>
</dbReference>
<dbReference type="GO" id="GO:0051745">
    <property type="term" value="F:4-hydroxy-3-methylbut-2-enyl diphosphate reductase activity"/>
    <property type="evidence" value="ECO:0007669"/>
    <property type="project" value="UniProtKB-UniRule"/>
</dbReference>
<comment type="catalytic activity">
    <reaction evidence="5">
        <text>dimethylallyl diphosphate + 2 oxidized [2Fe-2S]-[ferredoxin] + H2O = (2E)-4-hydroxy-3-methylbut-2-enyl diphosphate + 2 reduced [2Fe-2S]-[ferredoxin] + 2 H(+)</text>
        <dbReference type="Rhea" id="RHEA:24825"/>
        <dbReference type="Rhea" id="RHEA-COMP:10000"/>
        <dbReference type="Rhea" id="RHEA-COMP:10001"/>
        <dbReference type="ChEBI" id="CHEBI:15377"/>
        <dbReference type="ChEBI" id="CHEBI:15378"/>
        <dbReference type="ChEBI" id="CHEBI:33737"/>
        <dbReference type="ChEBI" id="CHEBI:33738"/>
        <dbReference type="ChEBI" id="CHEBI:57623"/>
        <dbReference type="ChEBI" id="CHEBI:128753"/>
        <dbReference type="EC" id="1.17.7.4"/>
    </reaction>
</comment>
<feature type="binding site" evidence="5">
    <location>
        <position position="269"/>
    </location>
    <ligand>
        <name>isopentenyl diphosphate</name>
        <dbReference type="ChEBI" id="CHEBI:128769"/>
    </ligand>
</feature>
<dbReference type="GO" id="GO:0016114">
    <property type="term" value="P:terpenoid biosynthetic process"/>
    <property type="evidence" value="ECO:0007669"/>
    <property type="project" value="UniProtKB-UniRule"/>
</dbReference>
<feature type="binding site" evidence="5">
    <location>
        <position position="126"/>
    </location>
    <ligand>
        <name>dimethylallyl diphosphate</name>
        <dbReference type="ChEBI" id="CHEBI:57623"/>
    </ligand>
</feature>
<dbReference type="UniPathway" id="UPA00059">
    <property type="reaction ID" value="UER00105"/>
</dbReference>
<dbReference type="AlphaFoldDB" id="A0A4R4ZTK0"/>
<dbReference type="EC" id="1.17.7.4" evidence="5"/>
<dbReference type="InterPro" id="IPR003451">
    <property type="entry name" value="LytB/IspH"/>
</dbReference>
<organism evidence="7 8">
    <name type="scientific">Kribbella antibiotica</name>
    <dbReference type="NCBI Taxonomy" id="190195"/>
    <lineage>
        <taxon>Bacteria</taxon>
        <taxon>Bacillati</taxon>
        <taxon>Actinomycetota</taxon>
        <taxon>Actinomycetes</taxon>
        <taxon>Propionibacteriales</taxon>
        <taxon>Kribbellaceae</taxon>
        <taxon>Kribbella</taxon>
    </lineage>
</organism>
<keyword evidence="5" id="KW-0414">Isoprene biosynthesis</keyword>
<dbReference type="UniPathway" id="UPA00056">
    <property type="reaction ID" value="UER00097"/>
</dbReference>
<comment type="catalytic activity">
    <reaction evidence="5">
        <text>isopentenyl diphosphate + 2 oxidized [2Fe-2S]-[ferredoxin] + H2O = (2E)-4-hydroxy-3-methylbut-2-enyl diphosphate + 2 reduced [2Fe-2S]-[ferredoxin] + 2 H(+)</text>
        <dbReference type="Rhea" id="RHEA:24488"/>
        <dbReference type="Rhea" id="RHEA-COMP:10000"/>
        <dbReference type="Rhea" id="RHEA-COMP:10001"/>
        <dbReference type="ChEBI" id="CHEBI:15377"/>
        <dbReference type="ChEBI" id="CHEBI:15378"/>
        <dbReference type="ChEBI" id="CHEBI:33737"/>
        <dbReference type="ChEBI" id="CHEBI:33738"/>
        <dbReference type="ChEBI" id="CHEBI:128753"/>
        <dbReference type="ChEBI" id="CHEBI:128769"/>
        <dbReference type="EC" id="1.17.7.4"/>
    </reaction>
</comment>
<keyword evidence="8" id="KW-1185">Reference proteome</keyword>
<feature type="binding site" evidence="5">
    <location>
        <position position="226"/>
    </location>
    <ligand>
        <name>(2E)-4-hydroxy-3-methylbut-2-enyl diphosphate</name>
        <dbReference type="ChEBI" id="CHEBI:128753"/>
    </ligand>
</feature>
<feature type="binding site" evidence="5">
    <location>
        <position position="14"/>
    </location>
    <ligand>
        <name>[4Fe-4S] cluster</name>
        <dbReference type="ChEBI" id="CHEBI:49883"/>
    </ligand>
</feature>
<dbReference type="GO" id="GO:0046872">
    <property type="term" value="F:metal ion binding"/>
    <property type="evidence" value="ECO:0007669"/>
    <property type="project" value="UniProtKB-KW"/>
</dbReference>
<dbReference type="Pfam" id="PF02401">
    <property type="entry name" value="LYTB"/>
    <property type="match status" value="1"/>
</dbReference>
<evidence type="ECO:0000256" key="3">
    <source>
        <dbReference type="ARBA" id="ARBA00023004"/>
    </source>
</evidence>
<keyword evidence="3 5" id="KW-0408">Iron</keyword>
<dbReference type="GO" id="GO:0050992">
    <property type="term" value="P:dimethylallyl diphosphate biosynthetic process"/>
    <property type="evidence" value="ECO:0007669"/>
    <property type="project" value="UniProtKB-UniRule"/>
</dbReference>
<dbReference type="GO" id="GO:0019288">
    <property type="term" value="P:isopentenyl diphosphate biosynthetic process, methylerythritol 4-phosphate pathway"/>
    <property type="evidence" value="ECO:0007669"/>
    <property type="project" value="UniProtKB-UniRule"/>
</dbReference>
<keyword evidence="5 7" id="KW-0560">Oxidoreductase</keyword>
<sequence length="328" mass="35153">MMGKVLLAAPRGFCAGVDRAVDTVNEVLKRHGPPVYVRRQIVHNVHVVRELTGYGAVFVQELDEVPEGSVVVISAHGASPSVYKQAAERGLLVIDATCPLVAKVHREVVRFAQEGYEIALIGHSGHEEVEGTRGEAPGSIQTVATPQEAANLQAEDPDKLIWLSQTTLAVDEVVAVAEALRERFPHLTNPPSDDICYASQNRQEAVRAIAARCDLLLVVGSTNSSNSMRLVEVALRAGAHTAYLVDDADQVRDDWFEGVQVVGVTAGASAPESAVSGLLRALADRGYPEVEEVSVTQETLRFSLPPELRTGRDSPPTPTGAAFEGEAR</sequence>
<feature type="binding site" evidence="5">
    <location>
        <position position="226"/>
    </location>
    <ligand>
        <name>dimethylallyl diphosphate</name>
        <dbReference type="ChEBI" id="CHEBI:57623"/>
    </ligand>
</feature>
<feature type="binding site" evidence="5">
    <location>
        <position position="225"/>
    </location>
    <ligand>
        <name>dimethylallyl diphosphate</name>
        <dbReference type="ChEBI" id="CHEBI:57623"/>
    </ligand>
</feature>